<dbReference type="PROSITE" id="PS51192">
    <property type="entry name" value="HELICASE_ATP_BIND_1"/>
    <property type="match status" value="1"/>
</dbReference>
<dbReference type="InterPro" id="IPR049730">
    <property type="entry name" value="SNF2/RAD54-like_C"/>
</dbReference>
<evidence type="ECO:0000313" key="6">
    <source>
        <dbReference type="Proteomes" id="UP000437736"/>
    </source>
</evidence>
<evidence type="ECO:0000259" key="3">
    <source>
        <dbReference type="PROSITE" id="PS51192"/>
    </source>
</evidence>
<keyword evidence="1" id="KW-0378">Hydrolase</keyword>
<keyword evidence="5" id="KW-0347">Helicase</keyword>
<name>A0ABW9QSR1_9ACTN</name>
<evidence type="ECO:0000313" key="5">
    <source>
        <dbReference type="EMBL" id="MST32352.1"/>
    </source>
</evidence>
<accession>A0ABW9QSR1</accession>
<dbReference type="SMART" id="SM00490">
    <property type="entry name" value="HELICc"/>
    <property type="match status" value="1"/>
</dbReference>
<proteinExistence type="predicted"/>
<evidence type="ECO:0000256" key="1">
    <source>
        <dbReference type="ARBA" id="ARBA00022801"/>
    </source>
</evidence>
<keyword evidence="6" id="KW-1185">Reference proteome</keyword>
<keyword evidence="5" id="KW-0067">ATP-binding</keyword>
<comment type="caution">
    <text evidence="5">The sequence shown here is derived from an EMBL/GenBank/DDBJ whole genome shotgun (WGS) entry which is preliminary data.</text>
</comment>
<dbReference type="Gene3D" id="3.40.50.300">
    <property type="entry name" value="P-loop containing nucleotide triphosphate hydrolases"/>
    <property type="match status" value="1"/>
</dbReference>
<dbReference type="Gene3D" id="3.40.50.10810">
    <property type="entry name" value="Tandem AAA-ATPase domain"/>
    <property type="match status" value="1"/>
</dbReference>
<dbReference type="Pfam" id="PF00271">
    <property type="entry name" value="Helicase_C"/>
    <property type="match status" value="1"/>
</dbReference>
<dbReference type="InterPro" id="IPR027417">
    <property type="entry name" value="P-loop_NTPase"/>
</dbReference>
<dbReference type="EMBL" id="WJHE01000277">
    <property type="protein sequence ID" value="MST32352.1"/>
    <property type="molecule type" value="Genomic_DNA"/>
</dbReference>
<dbReference type="Proteomes" id="UP000437736">
    <property type="component" value="Unassembled WGS sequence"/>
</dbReference>
<dbReference type="InterPro" id="IPR001650">
    <property type="entry name" value="Helicase_C-like"/>
</dbReference>
<dbReference type="Pfam" id="PF00176">
    <property type="entry name" value="SNF2-rel_dom"/>
    <property type="match status" value="1"/>
</dbReference>
<dbReference type="PANTHER" id="PTHR10799">
    <property type="entry name" value="SNF2/RAD54 HELICASE FAMILY"/>
    <property type="match status" value="1"/>
</dbReference>
<feature type="domain" description="Helicase ATP-binding" evidence="3">
    <location>
        <begin position="572"/>
        <end position="735"/>
    </location>
</feature>
<dbReference type="SMART" id="SM00487">
    <property type="entry name" value="DEXDc"/>
    <property type="match status" value="1"/>
</dbReference>
<dbReference type="InterPro" id="IPR014001">
    <property type="entry name" value="Helicase_ATP-bd"/>
</dbReference>
<protein>
    <submittedName>
        <fullName evidence="5">Helicase SNF2</fullName>
    </submittedName>
</protein>
<reference evidence="5 6" key="1">
    <citation type="submission" date="2019-11" db="EMBL/GenBank/DDBJ databases">
        <title>Acidiferrimicrobium australis gen. nov., sp. nov., an acidophilic and obligately heterotrophic, member of the Actinobacteria that catalyses dissimilatory oxido- reduction of iron isolated from metal-rich acidic water in Chile.</title>
        <authorList>
            <person name="Gonzalez D."/>
            <person name="Huber K."/>
            <person name="Hedrich S."/>
            <person name="Rojas-Villalobos C."/>
            <person name="Quatrini R."/>
            <person name="Dinamarca M.A."/>
            <person name="Schwarz A."/>
            <person name="Canales C."/>
            <person name="Nancucheo I."/>
        </authorList>
    </citation>
    <scope>NUCLEOTIDE SEQUENCE [LARGE SCALE GENOMIC DNA]</scope>
    <source>
        <strain evidence="5 6">USS-CCA1</strain>
    </source>
</reference>
<evidence type="ECO:0000256" key="2">
    <source>
        <dbReference type="SAM" id="MobiDB-lite"/>
    </source>
</evidence>
<dbReference type="InterPro" id="IPR000330">
    <property type="entry name" value="SNF2_N"/>
</dbReference>
<feature type="region of interest" description="Disordered" evidence="2">
    <location>
        <begin position="1"/>
        <end position="33"/>
    </location>
</feature>
<gene>
    <name evidence="5" type="ORF">GHK86_06405</name>
</gene>
<feature type="non-terminal residue" evidence="5">
    <location>
        <position position="1"/>
    </location>
</feature>
<dbReference type="GO" id="GO:0004386">
    <property type="term" value="F:helicase activity"/>
    <property type="evidence" value="ECO:0007669"/>
    <property type="project" value="UniProtKB-KW"/>
</dbReference>
<organism evidence="5 6">
    <name type="scientific">Acidiferrimicrobium australe</name>
    <dbReference type="NCBI Taxonomy" id="2664430"/>
    <lineage>
        <taxon>Bacteria</taxon>
        <taxon>Bacillati</taxon>
        <taxon>Actinomycetota</taxon>
        <taxon>Acidimicrobiia</taxon>
        <taxon>Acidimicrobiales</taxon>
        <taxon>Acidimicrobiaceae</taxon>
        <taxon>Acidiferrimicrobium</taxon>
    </lineage>
</organism>
<evidence type="ECO:0000259" key="4">
    <source>
        <dbReference type="PROSITE" id="PS51194"/>
    </source>
</evidence>
<dbReference type="PROSITE" id="PS51194">
    <property type="entry name" value="HELICASE_CTER"/>
    <property type="match status" value="1"/>
</dbReference>
<feature type="domain" description="Helicase C-terminal" evidence="4">
    <location>
        <begin position="859"/>
        <end position="1016"/>
    </location>
</feature>
<dbReference type="SUPFAM" id="SSF52540">
    <property type="entry name" value="P-loop containing nucleoside triphosphate hydrolases"/>
    <property type="match status" value="2"/>
</dbReference>
<dbReference type="CDD" id="cd18793">
    <property type="entry name" value="SF2_C_SNF"/>
    <property type="match status" value="1"/>
</dbReference>
<keyword evidence="5" id="KW-0547">Nucleotide-binding</keyword>
<sequence>NLTLLRGGAAGGKGAAARRTPTAPVPPPWEEPLRSLLADTGRTLPSRGPAAPAADAEEPLALQLEVVASRRLPGRKGAEDTGPGIRMRPVLRNPSGNWVRTGVSWSRLDYLGYGRSLSEPMRAGLTLLRELRALHALGSTYSYDEAVWLESIQSRRLWDLLHQAGEIGVPIVQSGRDAGPVEVSTARVEAALDLRRDGPGLLAQPQLVAGEVEVSGTRLWIGAPAHGIAWWEGPGPGKPGSKPAAAVSRGAVLRLAALERAIPPDVATLLTHPPIEVPAADVERFEREVCPRIRRRVRLRSSDRTVELPEELPDTLVLGLEADGVASLALTWSVQGPDGQARTTGDAPDEVAAGAIATAAYALGTNPELSGLVVGTHRGLELLPEAHLEQMAAVRFVTEVLPDLEEIDGLRVEWRGEPAEYREVHDAPVVSFAGEEGPSGDWFDLQVEVEVGGEKVPFEELFRALAGEETHLLLPSGRYFSLDRPELRQLAELIAEARSLQDAPRDGIRLGRFQASLWEELLALGTVAAQAGAWADAVAALASAGDDEDRPLPAGLDATLRPYQETGFQWLASRYEHRLGGILADDMGLGKTLQALALVCHAREEFGAEHPFLVVAPTSVVGNWVTEAARFAPGLPCVAITETQRRRGTALADAVAGAALVVTSYTLFRLEFDDYDALGWSGLLLDEAQFAKNPASHNYQRARRLAAPFKLAMTGTPLENSLTELWALTSITAPGLFSRPDRFAETYRVPIERHHDEERLDQLRRRIKPVMLRRTKEQVAADLPDKQEQVLELDLHPRHRKLYQTWLARERQKILGLLGDIDGNRFEIFRSLTLLRQAALDVSLVDASHAGVPATKLDALDEMLTDVVADGHRVLVFSQFTRFLTAARRRVEAAGIDYCYLDGKTTRRAEVIRRFREGSAPVFLISLKAGGFGLNLTEADYCVLLDPWWNPATEAQAVDRAHRIGQTRKVMVYRMVAKDTIEEKVMALKARKAALFDSVVGGGGFESGALTADDVRALLA</sequence>
<dbReference type="InterPro" id="IPR038718">
    <property type="entry name" value="SNF2-like_sf"/>
</dbReference>